<dbReference type="Gene3D" id="3.90.110.10">
    <property type="entry name" value="Lactate dehydrogenase/glycoside hydrolase, family 4, C-terminal"/>
    <property type="match status" value="1"/>
</dbReference>
<dbReference type="Pfam" id="PF02866">
    <property type="entry name" value="Ldh_1_C"/>
    <property type="match status" value="1"/>
</dbReference>
<evidence type="ECO:0000256" key="6">
    <source>
        <dbReference type="RuleBase" id="RU003369"/>
    </source>
</evidence>
<evidence type="ECO:0000256" key="5">
    <source>
        <dbReference type="PIRSR" id="PIRSR000102-3"/>
    </source>
</evidence>
<dbReference type="InterPro" id="IPR001557">
    <property type="entry name" value="L-lactate/malate_DH"/>
</dbReference>
<organism evidence="9 10">
    <name type="scientific">Macrococcus epidermidis</name>
    <dbReference type="NCBI Taxonomy" id="1902580"/>
    <lineage>
        <taxon>Bacteria</taxon>
        <taxon>Bacillati</taxon>
        <taxon>Bacillota</taxon>
        <taxon>Bacilli</taxon>
        <taxon>Bacillales</taxon>
        <taxon>Staphylococcaceae</taxon>
        <taxon>Macrococcus</taxon>
    </lineage>
</organism>
<evidence type="ECO:0000259" key="8">
    <source>
        <dbReference type="Pfam" id="PF02866"/>
    </source>
</evidence>
<evidence type="ECO:0000313" key="9">
    <source>
        <dbReference type="EMBL" id="RAK44786.1"/>
    </source>
</evidence>
<feature type="binding site" evidence="5">
    <location>
        <begin position="8"/>
        <end position="13"/>
    </location>
    <ligand>
        <name>NAD(+)</name>
        <dbReference type="ChEBI" id="CHEBI:57540"/>
    </ligand>
</feature>
<dbReference type="Proteomes" id="UP000249808">
    <property type="component" value="Unassembled WGS sequence"/>
</dbReference>
<proteinExistence type="inferred from homology"/>
<dbReference type="PANTHER" id="PTHR43128">
    <property type="entry name" value="L-2-HYDROXYCARBOXYLATE DEHYDROGENASE (NAD(P)(+))"/>
    <property type="match status" value="1"/>
</dbReference>
<dbReference type="SUPFAM" id="SSF51735">
    <property type="entry name" value="NAD(P)-binding Rossmann-fold domains"/>
    <property type="match status" value="1"/>
</dbReference>
<evidence type="ECO:0000256" key="2">
    <source>
        <dbReference type="ARBA" id="ARBA00023002"/>
    </source>
</evidence>
<dbReference type="SUPFAM" id="SSF56327">
    <property type="entry name" value="LDH C-terminal domain-like"/>
    <property type="match status" value="1"/>
</dbReference>
<feature type="binding site" evidence="5">
    <location>
        <begin position="119"/>
        <end position="121"/>
    </location>
    <ligand>
        <name>NAD(+)</name>
        <dbReference type="ChEBI" id="CHEBI:57540"/>
    </ligand>
</feature>
<dbReference type="InterPro" id="IPR001236">
    <property type="entry name" value="Lactate/malate_DH_N"/>
</dbReference>
<dbReference type="AlphaFoldDB" id="A0A327ZRR6"/>
<dbReference type="Pfam" id="PF00056">
    <property type="entry name" value="Ldh_1_N"/>
    <property type="match status" value="1"/>
</dbReference>
<name>A0A327ZRR6_9STAP</name>
<keyword evidence="2 6" id="KW-0560">Oxidoreductase</keyword>
<dbReference type="GO" id="GO:0004459">
    <property type="term" value="F:L-lactate dehydrogenase (NAD+) activity"/>
    <property type="evidence" value="ECO:0007669"/>
    <property type="project" value="TreeGrafter"/>
</dbReference>
<evidence type="ECO:0000259" key="7">
    <source>
        <dbReference type="Pfam" id="PF00056"/>
    </source>
</evidence>
<dbReference type="PANTHER" id="PTHR43128:SF16">
    <property type="entry name" value="L-LACTATE DEHYDROGENASE"/>
    <property type="match status" value="1"/>
</dbReference>
<feature type="domain" description="Lactate/malate dehydrogenase C-terminal" evidence="8">
    <location>
        <begin position="146"/>
        <end position="303"/>
    </location>
</feature>
<keyword evidence="3 5" id="KW-0520">NAD</keyword>
<dbReference type="InterPro" id="IPR015955">
    <property type="entry name" value="Lactate_DH/Glyco_Ohase_4_C"/>
</dbReference>
<dbReference type="PIRSF" id="PIRSF000102">
    <property type="entry name" value="Lac_mal_DH"/>
    <property type="match status" value="1"/>
</dbReference>
<evidence type="ECO:0000256" key="1">
    <source>
        <dbReference type="ARBA" id="ARBA00006054"/>
    </source>
</evidence>
<dbReference type="Gene3D" id="3.40.50.720">
    <property type="entry name" value="NAD(P)-binding Rossmann-like Domain"/>
    <property type="match status" value="1"/>
</dbReference>
<feature type="active site" description="Proton acceptor" evidence="4">
    <location>
        <position position="176"/>
    </location>
</feature>
<dbReference type="GO" id="GO:0006089">
    <property type="term" value="P:lactate metabolic process"/>
    <property type="evidence" value="ECO:0007669"/>
    <property type="project" value="TreeGrafter"/>
</dbReference>
<comment type="caution">
    <text evidence="9">The sequence shown here is derived from an EMBL/GenBank/DDBJ whole genome shotgun (WGS) entry which is preliminary data.</text>
</comment>
<accession>A0A327ZRR6</accession>
<evidence type="ECO:0000256" key="3">
    <source>
        <dbReference type="ARBA" id="ARBA00023027"/>
    </source>
</evidence>
<feature type="binding site" evidence="5">
    <location>
        <position position="33"/>
    </location>
    <ligand>
        <name>NAD(+)</name>
        <dbReference type="ChEBI" id="CHEBI:57540"/>
    </ligand>
</feature>
<gene>
    <name evidence="9" type="ORF">BHU61_07710</name>
</gene>
<comment type="similarity">
    <text evidence="1">Belongs to the LDH/MDH superfamily. LDH family.</text>
</comment>
<dbReference type="InterPro" id="IPR022383">
    <property type="entry name" value="Lactate/malate_DH_C"/>
</dbReference>
<evidence type="ECO:0000313" key="10">
    <source>
        <dbReference type="Proteomes" id="UP000249808"/>
    </source>
</evidence>
<dbReference type="InterPro" id="IPR036291">
    <property type="entry name" value="NAD(P)-bd_dom_sf"/>
</dbReference>
<sequence length="309" mass="34231">MMKLGIIGTGRVGSQILTDIQYLNLFTDIILIDTNQNVAEGEALDHRHAQGLSTTNHINVKSGSYDDLKDASVIVVTASAPMNPNMPDRTALTKNNISVVECIMTQISKVTKEAIIILVTNPVDAMTYLASQTEGYPRHKIIGTGTLLETARFKTLIADHYNIDPKSVEAFVIGEHGQHAVPVWSKVSIAGMTLDEFEGISGKERIDKDFIGEQIDQVSFNVLRNKGWTNAAISKSTVEIIRSIVLNEKSIFPLTSLNQKEQVAISLPTLINDEGIVQVYDIHLSDDEQKRFNNAKNFIKKTVHIKYEL</sequence>
<protein>
    <submittedName>
        <fullName evidence="9">Lactate dehydrogenase</fullName>
    </submittedName>
</protein>
<evidence type="ECO:0000256" key="4">
    <source>
        <dbReference type="PIRSR" id="PIRSR000102-1"/>
    </source>
</evidence>
<keyword evidence="10" id="KW-1185">Reference proteome</keyword>
<dbReference type="EMBL" id="PZJH01000003">
    <property type="protein sequence ID" value="RAK44786.1"/>
    <property type="molecule type" value="Genomic_DNA"/>
</dbReference>
<dbReference type="PRINTS" id="PR00086">
    <property type="entry name" value="LLDHDRGNASE"/>
</dbReference>
<reference evidence="9 10" key="1">
    <citation type="journal article" date="2018" name="Front. Microbiol.">
        <title>Description and Comparative Genomics of Macrococcus caseolyticus subsp. hominis subsp. nov., Macrococcus goetzii sp. nov., Macrococcus epidermidis sp. nov., and Macrococcus bohemicus sp. nov., Novel Macrococci From Human Clinical Material With Virulence Potential and Suspected Uptake of Foreign DNA by Natural Transformation.</title>
        <authorList>
            <person name="Maslanova I."/>
            <person name="Wertheimer Z."/>
            <person name="Sedlacek I."/>
            <person name="Svec P."/>
            <person name="Indrakova A."/>
            <person name="Kovarovic V."/>
            <person name="Schumann P."/>
            <person name="Sproer C."/>
            <person name="Kralova S."/>
            <person name="Sedo O."/>
            <person name="Kristofova L."/>
            <person name="Vrbovska V."/>
            <person name="Fuzik T."/>
            <person name="Petras P."/>
            <person name="Zdrahal Z."/>
            <person name="Ruzickova V."/>
            <person name="Doskar J."/>
            <person name="Pantucek R."/>
        </authorList>
    </citation>
    <scope>NUCLEOTIDE SEQUENCE [LARGE SCALE GENOMIC DNA]</scope>
    <source>
        <strain evidence="9 10">01/688</strain>
    </source>
</reference>
<feature type="binding site" evidence="5">
    <location>
        <position position="96"/>
    </location>
    <ligand>
        <name>NAD(+)</name>
        <dbReference type="ChEBI" id="CHEBI:57540"/>
    </ligand>
</feature>
<feature type="domain" description="Lactate/malate dehydrogenase N-terminal" evidence="7">
    <location>
        <begin position="2"/>
        <end position="143"/>
    </location>
</feature>